<reference evidence="2" key="2">
    <citation type="journal article" date="2015" name="Data Brief">
        <title>Shoot transcriptome of the giant reed, Arundo donax.</title>
        <authorList>
            <person name="Barrero R.A."/>
            <person name="Guerrero F.D."/>
            <person name="Moolhuijzen P."/>
            <person name="Goolsby J.A."/>
            <person name="Tidwell J."/>
            <person name="Bellgard S.E."/>
            <person name="Bellgard M.I."/>
        </authorList>
    </citation>
    <scope>NUCLEOTIDE SEQUENCE</scope>
    <source>
        <tissue evidence="2">Shoot tissue taken approximately 20 cm above the soil surface</tissue>
    </source>
</reference>
<protein>
    <submittedName>
        <fullName evidence="2">Uncharacterized protein</fullName>
    </submittedName>
</protein>
<organism evidence="2">
    <name type="scientific">Arundo donax</name>
    <name type="common">Giant reed</name>
    <name type="synonym">Donax arundinaceus</name>
    <dbReference type="NCBI Taxonomy" id="35708"/>
    <lineage>
        <taxon>Eukaryota</taxon>
        <taxon>Viridiplantae</taxon>
        <taxon>Streptophyta</taxon>
        <taxon>Embryophyta</taxon>
        <taxon>Tracheophyta</taxon>
        <taxon>Spermatophyta</taxon>
        <taxon>Magnoliopsida</taxon>
        <taxon>Liliopsida</taxon>
        <taxon>Poales</taxon>
        <taxon>Poaceae</taxon>
        <taxon>PACMAD clade</taxon>
        <taxon>Arundinoideae</taxon>
        <taxon>Arundineae</taxon>
        <taxon>Arundo</taxon>
    </lineage>
</organism>
<name>A0A0A9GIM4_ARUDO</name>
<feature type="region of interest" description="Disordered" evidence="1">
    <location>
        <begin position="42"/>
        <end position="64"/>
    </location>
</feature>
<proteinExistence type="predicted"/>
<sequence>MGSSSTMEGSIDVVDPITDLYDGVKPIVAGDSMGSKVCFEGSSSKLEMKSPPQKAPVASEKIRI</sequence>
<reference evidence="2" key="1">
    <citation type="submission" date="2014-09" db="EMBL/GenBank/DDBJ databases">
        <authorList>
            <person name="Magalhaes I.L.F."/>
            <person name="Oliveira U."/>
            <person name="Santos F.R."/>
            <person name="Vidigal T.H.D.A."/>
            <person name="Brescovit A.D."/>
            <person name="Santos A.J."/>
        </authorList>
    </citation>
    <scope>NUCLEOTIDE SEQUENCE</scope>
    <source>
        <tissue evidence="2">Shoot tissue taken approximately 20 cm above the soil surface</tissue>
    </source>
</reference>
<evidence type="ECO:0000313" key="2">
    <source>
        <dbReference type="EMBL" id="JAE24332.1"/>
    </source>
</evidence>
<evidence type="ECO:0000256" key="1">
    <source>
        <dbReference type="SAM" id="MobiDB-lite"/>
    </source>
</evidence>
<dbReference type="EMBL" id="GBRH01173564">
    <property type="protein sequence ID" value="JAE24332.1"/>
    <property type="molecule type" value="Transcribed_RNA"/>
</dbReference>
<accession>A0A0A9GIM4</accession>
<dbReference type="AlphaFoldDB" id="A0A0A9GIM4"/>